<comment type="caution">
    <text evidence="8">The sequence shown here is derived from an EMBL/GenBank/DDBJ whole genome shotgun (WGS) entry which is preliminary data.</text>
</comment>
<keyword evidence="3" id="KW-0378">Hydrolase</keyword>
<dbReference type="GO" id="GO:0046872">
    <property type="term" value="F:metal ion binding"/>
    <property type="evidence" value="ECO:0007669"/>
    <property type="project" value="UniProtKB-KW"/>
</dbReference>
<comment type="similarity">
    <text evidence="1">Belongs to the peptidase S45 family.</text>
</comment>
<dbReference type="Gene3D" id="2.30.120.10">
    <property type="match status" value="1"/>
</dbReference>
<feature type="active site" description="Nucleophile" evidence="5">
    <location>
        <position position="193"/>
    </location>
</feature>
<dbReference type="OrthoDB" id="9759796at2"/>
<evidence type="ECO:0000256" key="4">
    <source>
        <dbReference type="ARBA" id="ARBA00023145"/>
    </source>
</evidence>
<feature type="binding site" evidence="6">
    <location>
        <position position="166"/>
    </location>
    <ligand>
        <name>Ca(2+)</name>
        <dbReference type="ChEBI" id="CHEBI:29108"/>
    </ligand>
</feature>
<dbReference type="InterPro" id="IPR023343">
    <property type="entry name" value="Penicillin_amidase_dom1"/>
</dbReference>
<evidence type="ECO:0000256" key="7">
    <source>
        <dbReference type="SAM" id="SignalP"/>
    </source>
</evidence>
<sequence>MKLCYLLLLPFSVAAQSSFPAETARWREQAQAVTIIRDEWGVPHIYGRTDADAVFGLLYAQGEDNYWQVEESVIKKLGRMAELYGEKELGSDANMALRQTAEQARRAYQRGSAPFRKLCEAAAAGLNYYLLTHPQVPRRLLTRYEPWHVLLYAGPDGTTHGITAGERRRLGLGGSGGPGEGAEGWAQQQESGSNAVALAPAKSASGHSLLLINPHVGFFGDNQRYEAHLVSEQGLNASGFAMLGQFWIWSGFTATTAWAHTNTAADGDDVYLENFDHPRDSTLYRYGRGYRTAVTWTDTLAYRTPTGLQRRAFRFRRTHHGPVIAQRGRTLLTIRHATPDFGGVAWQAWRMSKAATLGEFQAALRMRQLPTNTMYADARGNIAYWHGNAVPRRDPRFNWMNPVDGSTSATEWRGRHRLRQLVHLLNPASNWLQNCNSTPYQAAGAASPAAARYPAYLAYDPQTFRALEALRQLEATGPLTADGLRQLAFSPRLSMYAAWLPQVLAAYEREATRQPALRGELQAVADTLRRWNYCSAVGSRATTLAYAWGRQYSSHINQRFASSVPYFAPAIAPYLHGTSLPVPDSVALALLRAGTKDLTQRYGTPWVAWGDVNRLQRIHSSGSQEKFADDKPSLPVGAFTGGAGSLFAFATRPEVGQQRQYGVGGNTYVAVVELGPRVRAQSVVNFGQSADPNSPHYFDQALLYAGYQLKQAWFYREDVLALAKRTYHPGE</sequence>
<evidence type="ECO:0000256" key="5">
    <source>
        <dbReference type="PIRSR" id="PIRSR001227-1"/>
    </source>
</evidence>
<feature type="signal peptide" evidence="7">
    <location>
        <begin position="1"/>
        <end position="20"/>
    </location>
</feature>
<dbReference type="RefSeq" id="WP_059068579.1">
    <property type="nucleotide sequence ID" value="NZ_LNAL01000005.1"/>
</dbReference>
<evidence type="ECO:0000256" key="6">
    <source>
        <dbReference type="PIRSR" id="PIRSR001227-2"/>
    </source>
</evidence>
<reference evidence="8 9" key="1">
    <citation type="submission" date="2015-11" db="EMBL/GenBank/DDBJ databases">
        <title>Solirubrum puertoriconensis gen. nov. an environmental bacteria isolated in Puerto Rico.</title>
        <authorList>
            <person name="Cuebas-Irizarry M.F."/>
            <person name="Montalvo-Rodriguez R."/>
        </authorList>
    </citation>
    <scope>NUCLEOTIDE SEQUENCE [LARGE SCALE GENOMIC DNA]</scope>
    <source>
        <strain evidence="8 9">MC1A</strain>
    </source>
</reference>
<keyword evidence="2 7" id="KW-0732">Signal</keyword>
<feature type="binding site" evidence="6">
    <location>
        <position position="269"/>
    </location>
    <ligand>
        <name>Ca(2+)</name>
        <dbReference type="ChEBI" id="CHEBI:29108"/>
    </ligand>
</feature>
<dbReference type="InterPro" id="IPR002692">
    <property type="entry name" value="S45"/>
</dbReference>
<dbReference type="GO" id="GO:0016811">
    <property type="term" value="F:hydrolase activity, acting on carbon-nitrogen (but not peptide) bonds, in linear amides"/>
    <property type="evidence" value="ECO:0007669"/>
    <property type="project" value="InterPro"/>
</dbReference>
<dbReference type="Gene3D" id="3.60.20.10">
    <property type="entry name" value="Glutamine Phosphoribosylpyrophosphate, subunit 1, domain 1"/>
    <property type="match status" value="1"/>
</dbReference>
<evidence type="ECO:0000313" key="9">
    <source>
        <dbReference type="Proteomes" id="UP000054223"/>
    </source>
</evidence>
<dbReference type="Proteomes" id="UP000054223">
    <property type="component" value="Unassembled WGS sequence"/>
</dbReference>
<evidence type="ECO:0000313" key="8">
    <source>
        <dbReference type="EMBL" id="KUG09099.1"/>
    </source>
</evidence>
<feature type="chain" id="PRO_5040734928" description="Penicillin amidase" evidence="7">
    <location>
        <begin position="21"/>
        <end position="731"/>
    </location>
</feature>
<comment type="cofactor">
    <cofactor evidence="6">
        <name>Ca(2+)</name>
        <dbReference type="ChEBI" id="CHEBI:29108"/>
    </cofactor>
    <text evidence="6">Binds 1 Ca(2+) ion per dimer.</text>
</comment>
<dbReference type="EMBL" id="LNAL01000005">
    <property type="protein sequence ID" value="KUG09099.1"/>
    <property type="molecule type" value="Genomic_DNA"/>
</dbReference>
<dbReference type="Gene3D" id="1.10.439.10">
    <property type="entry name" value="Penicillin Amidohydrolase, domain 1"/>
    <property type="match status" value="1"/>
</dbReference>
<evidence type="ECO:0000256" key="1">
    <source>
        <dbReference type="ARBA" id="ARBA00006586"/>
    </source>
</evidence>
<dbReference type="GO" id="GO:0017000">
    <property type="term" value="P:antibiotic biosynthetic process"/>
    <property type="evidence" value="ECO:0007669"/>
    <property type="project" value="InterPro"/>
</dbReference>
<evidence type="ECO:0000256" key="3">
    <source>
        <dbReference type="ARBA" id="ARBA00022801"/>
    </source>
</evidence>
<dbReference type="InterPro" id="IPR043146">
    <property type="entry name" value="Penicillin_amidase_N_B-knob"/>
</dbReference>
<accession>A0A9X0HN92</accession>
<keyword evidence="6" id="KW-0106">Calcium</keyword>
<dbReference type="AlphaFoldDB" id="A0A9X0HN92"/>
<keyword evidence="9" id="KW-1185">Reference proteome</keyword>
<dbReference type="PANTHER" id="PTHR34218:SF3">
    <property type="entry name" value="ACYL-HOMOSERINE LACTONE ACYLASE PVDQ"/>
    <property type="match status" value="1"/>
</dbReference>
<protein>
    <recommendedName>
        <fullName evidence="10">Penicillin amidase</fullName>
    </recommendedName>
</protein>
<proteinExistence type="inferred from homology"/>
<dbReference type="PIRSF" id="PIRSF001227">
    <property type="entry name" value="Pen_acylase"/>
    <property type="match status" value="1"/>
</dbReference>
<dbReference type="InterPro" id="IPR029055">
    <property type="entry name" value="Ntn_hydrolases_N"/>
</dbReference>
<evidence type="ECO:0008006" key="10">
    <source>
        <dbReference type="Google" id="ProtNLM"/>
    </source>
</evidence>
<organism evidence="8 9">
    <name type="scientific">Solirubrum puertoriconensis</name>
    <dbReference type="NCBI Taxonomy" id="1751427"/>
    <lineage>
        <taxon>Bacteria</taxon>
        <taxon>Pseudomonadati</taxon>
        <taxon>Bacteroidota</taxon>
        <taxon>Cytophagia</taxon>
        <taxon>Cytophagales</taxon>
    </lineage>
</organism>
<keyword evidence="4" id="KW-0865">Zymogen</keyword>
<feature type="binding site" evidence="6">
    <location>
        <position position="266"/>
    </location>
    <ligand>
        <name>Ca(2+)</name>
        <dbReference type="ChEBI" id="CHEBI:29108"/>
    </ligand>
</feature>
<evidence type="ECO:0000256" key="2">
    <source>
        <dbReference type="ARBA" id="ARBA00022729"/>
    </source>
</evidence>
<gene>
    <name evidence="8" type="ORF">ASU33_19970</name>
</gene>
<dbReference type="Pfam" id="PF01804">
    <property type="entry name" value="Penicil_amidase"/>
    <property type="match status" value="1"/>
</dbReference>
<keyword evidence="6" id="KW-0479">Metal-binding</keyword>
<dbReference type="InterPro" id="IPR014395">
    <property type="entry name" value="Pen/GL7ACA/AHL_acylase"/>
</dbReference>
<dbReference type="Gene3D" id="1.10.1400.10">
    <property type="match status" value="1"/>
</dbReference>
<dbReference type="InterPro" id="IPR043147">
    <property type="entry name" value="Penicillin_amidase_A-knob"/>
</dbReference>
<name>A0A9X0HN92_SOLP1</name>
<dbReference type="SUPFAM" id="SSF56235">
    <property type="entry name" value="N-terminal nucleophile aminohydrolases (Ntn hydrolases)"/>
    <property type="match status" value="1"/>
</dbReference>
<dbReference type="PANTHER" id="PTHR34218">
    <property type="entry name" value="PEPTIDASE S45 PENICILLIN AMIDASE"/>
    <property type="match status" value="1"/>
</dbReference>